<reference evidence="4" key="1">
    <citation type="submission" date="2022-07" db="EMBL/GenBank/DDBJ databases">
        <title>Phylogenomic reconstructions and comparative analyses of Kickxellomycotina fungi.</title>
        <authorList>
            <person name="Reynolds N.K."/>
            <person name="Stajich J.E."/>
            <person name="Barry K."/>
            <person name="Grigoriev I.V."/>
            <person name="Crous P."/>
            <person name="Smith M.E."/>
        </authorList>
    </citation>
    <scope>NUCLEOTIDE SEQUENCE</scope>
    <source>
        <strain evidence="4">RSA 567</strain>
    </source>
</reference>
<dbReference type="Gene3D" id="1.10.3210.10">
    <property type="entry name" value="Hypothetical protein af1432"/>
    <property type="match status" value="1"/>
</dbReference>
<evidence type="ECO:0000256" key="2">
    <source>
        <dbReference type="ARBA" id="ARBA00022801"/>
    </source>
</evidence>
<dbReference type="SUPFAM" id="SSF109604">
    <property type="entry name" value="HD-domain/PDEase-like"/>
    <property type="match status" value="1"/>
</dbReference>
<organism evidence="4 5">
    <name type="scientific">Dimargaris verticillata</name>
    <dbReference type="NCBI Taxonomy" id="2761393"/>
    <lineage>
        <taxon>Eukaryota</taxon>
        <taxon>Fungi</taxon>
        <taxon>Fungi incertae sedis</taxon>
        <taxon>Zoopagomycota</taxon>
        <taxon>Kickxellomycotina</taxon>
        <taxon>Dimargaritomycetes</taxon>
        <taxon>Dimargaritales</taxon>
        <taxon>Dimargaritaceae</taxon>
        <taxon>Dimargaris</taxon>
    </lineage>
</organism>
<evidence type="ECO:0000259" key="3">
    <source>
        <dbReference type="PROSITE" id="PS50058"/>
    </source>
</evidence>
<evidence type="ECO:0000313" key="5">
    <source>
        <dbReference type="Proteomes" id="UP001151582"/>
    </source>
</evidence>
<dbReference type="Pfam" id="PF13023">
    <property type="entry name" value="HD_3"/>
    <property type="match status" value="1"/>
</dbReference>
<dbReference type="SUPFAM" id="SSF48670">
    <property type="entry name" value="Transducin (heterotrimeric G protein), gamma chain"/>
    <property type="match status" value="1"/>
</dbReference>
<dbReference type="EMBL" id="JANBQB010000009">
    <property type="protein sequence ID" value="KAJ1984850.1"/>
    <property type="molecule type" value="Genomic_DNA"/>
</dbReference>
<dbReference type="OrthoDB" id="10254258at2759"/>
<dbReference type="GO" id="GO:0007186">
    <property type="term" value="P:G protein-coupled receptor signaling pathway"/>
    <property type="evidence" value="ECO:0007669"/>
    <property type="project" value="InterPro"/>
</dbReference>
<keyword evidence="5" id="KW-1185">Reference proteome</keyword>
<proteinExistence type="predicted"/>
<dbReference type="PANTHER" id="PTHR11845">
    <property type="entry name" value="5'-DEOXYNUCLEOTIDASE HDDC2"/>
    <property type="match status" value="1"/>
</dbReference>
<comment type="caution">
    <text evidence="4">The sequence shown here is derived from an EMBL/GenBank/DDBJ whole genome shotgun (WGS) entry which is preliminary data.</text>
</comment>
<sequence>MCLVHDLAESLVGDITPFDGVSEVDKHQREEMAMARICALLGDNPAATEMTELWHEYEACQTPEARLVKDLDKFEMIVQAYEYEQISMSEARYRRLEIRVERLREQLDLDRIPVSQASLMLIEYTQQTPDAFLPSLWGTMADHPFAASTPGSNTCCRLLP</sequence>
<dbReference type="PROSITE" id="PS50058">
    <property type="entry name" value="G_PROTEIN_GAMMA"/>
    <property type="match status" value="1"/>
</dbReference>
<accession>A0A9W8BDC8</accession>
<keyword evidence="1" id="KW-0479">Metal-binding</keyword>
<dbReference type="GO" id="GO:0002953">
    <property type="term" value="F:5'-deoxynucleotidase activity"/>
    <property type="evidence" value="ECO:0007669"/>
    <property type="project" value="InterPro"/>
</dbReference>
<dbReference type="GO" id="GO:0046872">
    <property type="term" value="F:metal ion binding"/>
    <property type="evidence" value="ECO:0007669"/>
    <property type="project" value="UniProtKB-KW"/>
</dbReference>
<dbReference type="InterPro" id="IPR006674">
    <property type="entry name" value="HD_domain"/>
</dbReference>
<dbReference type="InterPro" id="IPR015898">
    <property type="entry name" value="G-protein_gamma-like_dom"/>
</dbReference>
<evidence type="ECO:0000313" key="4">
    <source>
        <dbReference type="EMBL" id="KAJ1984850.1"/>
    </source>
</evidence>
<dbReference type="GO" id="GO:0005737">
    <property type="term" value="C:cytoplasm"/>
    <property type="evidence" value="ECO:0007669"/>
    <property type="project" value="TreeGrafter"/>
</dbReference>
<dbReference type="PANTHER" id="PTHR11845:SF13">
    <property type="entry name" value="5'-DEOXYNUCLEOTIDASE HDDC2"/>
    <property type="match status" value="1"/>
</dbReference>
<keyword evidence="2" id="KW-0378">Hydrolase</keyword>
<dbReference type="Proteomes" id="UP001151582">
    <property type="component" value="Unassembled WGS sequence"/>
</dbReference>
<gene>
    <name evidence="4" type="ORF">H4R34_000389</name>
</gene>
<dbReference type="SMART" id="SM01224">
    <property type="entry name" value="G_gamma"/>
    <property type="match status" value="1"/>
</dbReference>
<dbReference type="AlphaFoldDB" id="A0A9W8BDC8"/>
<evidence type="ECO:0000256" key="1">
    <source>
        <dbReference type="ARBA" id="ARBA00022723"/>
    </source>
</evidence>
<name>A0A9W8BDC8_9FUNG</name>
<dbReference type="InterPro" id="IPR036284">
    <property type="entry name" value="GGL_sf"/>
</dbReference>
<dbReference type="InterPro" id="IPR039356">
    <property type="entry name" value="YfbR/HDDC2"/>
</dbReference>
<protein>
    <recommendedName>
        <fullName evidence="3">G protein gamma domain-containing protein</fullName>
    </recommendedName>
</protein>
<feature type="domain" description="G protein gamma" evidence="3">
    <location>
        <begin position="84"/>
        <end position="159"/>
    </location>
</feature>